<gene>
    <name evidence="2" type="ORF">A176_001047</name>
</gene>
<evidence type="ECO:0000256" key="1">
    <source>
        <dbReference type="SAM" id="Phobius"/>
    </source>
</evidence>
<feature type="transmembrane region" description="Helical" evidence="1">
    <location>
        <begin position="20"/>
        <end position="41"/>
    </location>
</feature>
<dbReference type="STRING" id="1297742.A176_001047"/>
<keyword evidence="1" id="KW-1133">Transmembrane helix</keyword>
<dbReference type="Proteomes" id="UP000009026">
    <property type="component" value="Chromosome"/>
</dbReference>
<dbReference type="GO" id="GO:0005886">
    <property type="term" value="C:plasma membrane"/>
    <property type="evidence" value="ECO:0007669"/>
    <property type="project" value="TreeGrafter"/>
</dbReference>
<accession>A0A0H4WRZ3</accession>
<dbReference type="eggNOG" id="COG3162">
    <property type="taxonomic scope" value="Bacteria"/>
</dbReference>
<dbReference type="OrthoDB" id="9799991at2"/>
<evidence type="ECO:0000313" key="2">
    <source>
        <dbReference type="EMBL" id="AKQ64135.1"/>
    </source>
</evidence>
<dbReference type="PANTHER" id="PTHR38598:SF1">
    <property type="entry name" value="INNER MEMBRANE PROTEIN YJCH"/>
    <property type="match status" value="1"/>
</dbReference>
<dbReference type="Pfam" id="PF04341">
    <property type="entry name" value="DUF485"/>
    <property type="match status" value="1"/>
</dbReference>
<dbReference type="InterPro" id="IPR052959">
    <property type="entry name" value="Inner_membrane_assoc"/>
</dbReference>
<dbReference type="PANTHER" id="PTHR38598">
    <property type="entry name" value="INNER MEMBRANE PROTEIN YJCH"/>
    <property type="match status" value="1"/>
</dbReference>
<proteinExistence type="predicted"/>
<dbReference type="AlphaFoldDB" id="A0A0H4WRZ3"/>
<dbReference type="KEGG" id="mym:A176_001047"/>
<dbReference type="PATRIC" id="fig|1297742.4.peg.1062"/>
<protein>
    <submittedName>
        <fullName evidence="2">Putative membrane protein, clustering with ActP</fullName>
    </submittedName>
</protein>
<dbReference type="InterPro" id="IPR007436">
    <property type="entry name" value="DUF485"/>
</dbReference>
<sequence length="94" mass="10067">MSTNPNEEALEALAAARWRVAGVLTVSTLVAYLGFILLVAFNKPLMGQQITPGLSVGILLGALVIVTAWALTGIYMLWANGKYDRALHQLRGGK</sequence>
<reference evidence="2 3" key="1">
    <citation type="journal article" date="2016" name="PLoS ONE">
        <title>Complete Genome Sequence and Comparative Genomics of a Novel Myxobacterium Myxococcus hansupus.</title>
        <authorList>
            <person name="Sharma G."/>
            <person name="Narwani T."/>
            <person name="Subramanian S."/>
        </authorList>
    </citation>
    <scope>NUCLEOTIDE SEQUENCE [LARGE SCALE GENOMIC DNA]</scope>
    <source>
        <strain evidence="3">mixupus</strain>
    </source>
</reference>
<dbReference type="RefSeq" id="WP_002638814.1">
    <property type="nucleotide sequence ID" value="NZ_CP012109.1"/>
</dbReference>
<name>A0A0H4WRZ3_9BACT</name>
<keyword evidence="1" id="KW-0812">Transmembrane</keyword>
<dbReference type="EMBL" id="CP012109">
    <property type="protein sequence ID" value="AKQ64135.1"/>
    <property type="molecule type" value="Genomic_DNA"/>
</dbReference>
<keyword evidence="3" id="KW-1185">Reference proteome</keyword>
<organism evidence="2 3">
    <name type="scientific">Pseudomyxococcus hansupus</name>
    <dbReference type="NCBI Taxonomy" id="1297742"/>
    <lineage>
        <taxon>Bacteria</taxon>
        <taxon>Pseudomonadati</taxon>
        <taxon>Myxococcota</taxon>
        <taxon>Myxococcia</taxon>
        <taxon>Myxococcales</taxon>
        <taxon>Cystobacterineae</taxon>
        <taxon>Myxococcaceae</taxon>
        <taxon>Pseudomyxococcus</taxon>
    </lineage>
</organism>
<keyword evidence="1" id="KW-0472">Membrane</keyword>
<feature type="transmembrane region" description="Helical" evidence="1">
    <location>
        <begin position="53"/>
        <end position="78"/>
    </location>
</feature>
<evidence type="ECO:0000313" key="3">
    <source>
        <dbReference type="Proteomes" id="UP000009026"/>
    </source>
</evidence>